<dbReference type="SUPFAM" id="SSF103481">
    <property type="entry name" value="Multidrug resistance efflux transporter EmrE"/>
    <property type="match status" value="2"/>
</dbReference>
<evidence type="ECO:0000313" key="9">
    <source>
        <dbReference type="EMBL" id="GHA82472.1"/>
    </source>
</evidence>
<proteinExistence type="inferred from homology"/>
<feature type="transmembrane region" description="Helical" evidence="7">
    <location>
        <begin position="147"/>
        <end position="167"/>
    </location>
</feature>
<dbReference type="EMBL" id="BMZH01000001">
    <property type="protein sequence ID" value="GHA82472.1"/>
    <property type="molecule type" value="Genomic_DNA"/>
</dbReference>
<feature type="transmembrane region" description="Helical" evidence="7">
    <location>
        <begin position="242"/>
        <end position="258"/>
    </location>
</feature>
<feature type="transmembrane region" description="Helical" evidence="7">
    <location>
        <begin position="209"/>
        <end position="230"/>
    </location>
</feature>
<evidence type="ECO:0000313" key="10">
    <source>
        <dbReference type="Proteomes" id="UP000634004"/>
    </source>
</evidence>
<feature type="transmembrane region" description="Helical" evidence="7">
    <location>
        <begin position="179"/>
        <end position="197"/>
    </location>
</feature>
<comment type="similarity">
    <text evidence="2">Belongs to the EamA transporter family.</text>
</comment>
<feature type="region of interest" description="Disordered" evidence="6">
    <location>
        <begin position="287"/>
        <end position="312"/>
    </location>
</feature>
<evidence type="ECO:0000256" key="2">
    <source>
        <dbReference type="ARBA" id="ARBA00007362"/>
    </source>
</evidence>
<dbReference type="InterPro" id="IPR000620">
    <property type="entry name" value="EamA_dom"/>
</dbReference>
<dbReference type="Proteomes" id="UP000634004">
    <property type="component" value="Unassembled WGS sequence"/>
</dbReference>
<comment type="subcellular location">
    <subcellularLocation>
        <location evidence="1">Membrane</location>
        <topology evidence="1">Multi-pass membrane protein</topology>
    </subcellularLocation>
</comment>
<name>A0A8J3CPX7_9PROT</name>
<evidence type="ECO:0000256" key="3">
    <source>
        <dbReference type="ARBA" id="ARBA00022692"/>
    </source>
</evidence>
<feature type="transmembrane region" description="Helical" evidence="7">
    <location>
        <begin position="264"/>
        <end position="284"/>
    </location>
</feature>
<keyword evidence="10" id="KW-1185">Reference proteome</keyword>
<feature type="transmembrane region" description="Helical" evidence="7">
    <location>
        <begin position="32"/>
        <end position="50"/>
    </location>
</feature>
<feature type="domain" description="EamA" evidence="8">
    <location>
        <begin position="3"/>
        <end position="134"/>
    </location>
</feature>
<feature type="transmembrane region" description="Helical" evidence="7">
    <location>
        <begin position="117"/>
        <end position="135"/>
    </location>
</feature>
<dbReference type="InterPro" id="IPR037185">
    <property type="entry name" value="EmrE-like"/>
</dbReference>
<organism evidence="9 10">
    <name type="scientific">Algimonas arctica</name>
    <dbReference type="NCBI Taxonomy" id="1479486"/>
    <lineage>
        <taxon>Bacteria</taxon>
        <taxon>Pseudomonadati</taxon>
        <taxon>Pseudomonadota</taxon>
        <taxon>Alphaproteobacteria</taxon>
        <taxon>Maricaulales</taxon>
        <taxon>Robiginitomaculaceae</taxon>
        <taxon>Algimonas</taxon>
    </lineage>
</organism>
<reference evidence="9" key="2">
    <citation type="submission" date="2020-09" db="EMBL/GenBank/DDBJ databases">
        <authorList>
            <person name="Sun Q."/>
            <person name="Kim S."/>
        </authorList>
    </citation>
    <scope>NUCLEOTIDE SEQUENCE</scope>
    <source>
        <strain evidence="9">KCTC 32513</strain>
    </source>
</reference>
<sequence>MIALCAALILIWGSAFNFVGVAVDHISPFWLTAWRLLVGATVLTLYALITGHRFPTFRDPRWIWYSVLGMTGAVIPFLLMAKGQLSVDSGLTAVIVGAMPLITIVLAHFFTDEKLTLFKVFGFFIGFLGVAVLFMPDQFGLGLTGNWKSQLIILCGAFCYAGTTVAAKRAPKTPAPVGSAIMMIAASIAGLTAALILDPGGHVPNAPALTMILLLGIGSTSVGTILYLFFIDRVGPSSMARLNYFPPVLSVIIGVWFLSEPFTWKLIVAFIVIIIGVMVSRISSPSERRMGSIRPDRGRPRPPIPAVRPDRD</sequence>
<keyword evidence="5 7" id="KW-0472">Membrane</keyword>
<comment type="caution">
    <text evidence="9">The sequence shown here is derived from an EMBL/GenBank/DDBJ whole genome shotgun (WGS) entry which is preliminary data.</text>
</comment>
<keyword evidence="4 7" id="KW-1133">Transmembrane helix</keyword>
<dbReference type="Pfam" id="PF00892">
    <property type="entry name" value="EamA"/>
    <property type="match status" value="2"/>
</dbReference>
<evidence type="ECO:0000256" key="5">
    <source>
        <dbReference type="ARBA" id="ARBA00023136"/>
    </source>
</evidence>
<dbReference type="PANTHER" id="PTHR32322:SF2">
    <property type="entry name" value="EAMA DOMAIN-CONTAINING PROTEIN"/>
    <property type="match status" value="1"/>
</dbReference>
<evidence type="ECO:0000256" key="6">
    <source>
        <dbReference type="SAM" id="MobiDB-lite"/>
    </source>
</evidence>
<dbReference type="AlphaFoldDB" id="A0A8J3CPX7"/>
<dbReference type="PANTHER" id="PTHR32322">
    <property type="entry name" value="INNER MEMBRANE TRANSPORTER"/>
    <property type="match status" value="1"/>
</dbReference>
<feature type="domain" description="EamA" evidence="8">
    <location>
        <begin position="150"/>
        <end position="280"/>
    </location>
</feature>
<keyword evidence="3 7" id="KW-0812">Transmembrane</keyword>
<reference evidence="9" key="1">
    <citation type="journal article" date="2014" name="Int. J. Syst. Evol. Microbiol.">
        <title>Complete genome sequence of Corynebacterium casei LMG S-19264T (=DSM 44701T), isolated from a smear-ripened cheese.</title>
        <authorList>
            <consortium name="US DOE Joint Genome Institute (JGI-PGF)"/>
            <person name="Walter F."/>
            <person name="Albersmeier A."/>
            <person name="Kalinowski J."/>
            <person name="Ruckert C."/>
        </authorList>
    </citation>
    <scope>NUCLEOTIDE SEQUENCE</scope>
    <source>
        <strain evidence="9">KCTC 32513</strain>
    </source>
</reference>
<evidence type="ECO:0000256" key="1">
    <source>
        <dbReference type="ARBA" id="ARBA00004141"/>
    </source>
</evidence>
<dbReference type="Gene3D" id="1.10.3730.20">
    <property type="match status" value="1"/>
</dbReference>
<dbReference type="InterPro" id="IPR050638">
    <property type="entry name" value="AA-Vitamin_Transporters"/>
</dbReference>
<feature type="transmembrane region" description="Helical" evidence="7">
    <location>
        <begin position="91"/>
        <end position="110"/>
    </location>
</feature>
<gene>
    <name evidence="9" type="ORF">GCM10009069_02040</name>
</gene>
<feature type="transmembrane region" description="Helical" evidence="7">
    <location>
        <begin position="62"/>
        <end position="79"/>
    </location>
</feature>
<feature type="compositionally biased region" description="Basic and acidic residues" evidence="6">
    <location>
        <begin position="287"/>
        <end position="299"/>
    </location>
</feature>
<accession>A0A8J3CPX7</accession>
<protein>
    <submittedName>
        <fullName evidence="9">Permease</fullName>
    </submittedName>
</protein>
<evidence type="ECO:0000256" key="7">
    <source>
        <dbReference type="SAM" id="Phobius"/>
    </source>
</evidence>
<evidence type="ECO:0000256" key="4">
    <source>
        <dbReference type="ARBA" id="ARBA00022989"/>
    </source>
</evidence>
<evidence type="ECO:0000259" key="8">
    <source>
        <dbReference type="Pfam" id="PF00892"/>
    </source>
</evidence>
<dbReference type="GO" id="GO:0016020">
    <property type="term" value="C:membrane"/>
    <property type="evidence" value="ECO:0007669"/>
    <property type="project" value="UniProtKB-SubCell"/>
</dbReference>